<accession>A0A6I4W5R1</accession>
<name>A0A6I4W5R1_9ACTN</name>
<keyword evidence="5" id="KW-1185">Reference proteome</keyword>
<reference evidence="4 5" key="1">
    <citation type="submission" date="2019-12" db="EMBL/GenBank/DDBJ databases">
        <title>Nocardia macrotermitis sp. nov. and Nocardia aurantia sp. nov., isolated from the gut of the fungus growing-termite Macrotermes natalensis.</title>
        <authorList>
            <person name="Christine B."/>
            <person name="Rene B."/>
        </authorList>
    </citation>
    <scope>NUCLEOTIDE SEQUENCE [LARGE SCALE GENOMIC DNA]</scope>
    <source>
        <strain evidence="4 5">DSM 102126</strain>
    </source>
</reference>
<dbReference type="Proteomes" id="UP000431901">
    <property type="component" value="Unassembled WGS sequence"/>
</dbReference>
<dbReference type="PROSITE" id="PS50977">
    <property type="entry name" value="HTH_TETR_2"/>
    <property type="match status" value="1"/>
</dbReference>
<dbReference type="PRINTS" id="PR00455">
    <property type="entry name" value="HTHTETR"/>
</dbReference>
<sequence>MAGPTENVRTRRTRKLLREALTELIAERGFERTTVSAITERAMVSRAAFYRNYQDKYDLVETIFAEAVALLTAHPPDGNDEPVERRWIAFFEHFAEHHRIYAALLGDSGGQWFAGRMRARLTDLITAHLPDASAAGPPGGGPAGAGLVPTLISALFVQSIAWWLANGRPATAAEMADRFGRIATAVVHEVNSWPPASA</sequence>
<dbReference type="InterPro" id="IPR009057">
    <property type="entry name" value="Homeodomain-like_sf"/>
</dbReference>
<dbReference type="SUPFAM" id="SSF46689">
    <property type="entry name" value="Homeodomain-like"/>
    <property type="match status" value="1"/>
</dbReference>
<dbReference type="OrthoDB" id="3193022at2"/>
<protein>
    <submittedName>
        <fullName evidence="4">TetR family transcriptional regulator</fullName>
    </submittedName>
</protein>
<dbReference type="GO" id="GO:0003677">
    <property type="term" value="F:DNA binding"/>
    <property type="evidence" value="ECO:0007669"/>
    <property type="project" value="UniProtKB-UniRule"/>
</dbReference>
<organism evidence="4 5">
    <name type="scientific">Actinomadura rayongensis</name>
    <dbReference type="NCBI Taxonomy" id="1429076"/>
    <lineage>
        <taxon>Bacteria</taxon>
        <taxon>Bacillati</taxon>
        <taxon>Actinomycetota</taxon>
        <taxon>Actinomycetes</taxon>
        <taxon>Streptosporangiales</taxon>
        <taxon>Thermomonosporaceae</taxon>
        <taxon>Actinomadura</taxon>
    </lineage>
</organism>
<proteinExistence type="predicted"/>
<dbReference type="AlphaFoldDB" id="A0A6I4W5R1"/>
<dbReference type="PANTHER" id="PTHR43479">
    <property type="entry name" value="ACREF/ENVCD OPERON REPRESSOR-RELATED"/>
    <property type="match status" value="1"/>
</dbReference>
<feature type="domain" description="HTH tetR-type" evidence="3">
    <location>
        <begin position="11"/>
        <end position="71"/>
    </location>
</feature>
<evidence type="ECO:0000256" key="2">
    <source>
        <dbReference type="PROSITE-ProRule" id="PRU00335"/>
    </source>
</evidence>
<evidence type="ECO:0000256" key="1">
    <source>
        <dbReference type="ARBA" id="ARBA00023125"/>
    </source>
</evidence>
<evidence type="ECO:0000313" key="5">
    <source>
        <dbReference type="Proteomes" id="UP000431901"/>
    </source>
</evidence>
<comment type="caution">
    <text evidence="4">The sequence shown here is derived from an EMBL/GenBank/DDBJ whole genome shotgun (WGS) entry which is preliminary data.</text>
</comment>
<feature type="DNA-binding region" description="H-T-H motif" evidence="2">
    <location>
        <begin position="34"/>
        <end position="53"/>
    </location>
</feature>
<dbReference type="PANTHER" id="PTHR43479:SF7">
    <property type="entry name" value="TETR-FAMILY TRANSCRIPTIONAL REGULATOR"/>
    <property type="match status" value="1"/>
</dbReference>
<dbReference type="InterPro" id="IPR050624">
    <property type="entry name" value="HTH-type_Tx_Regulator"/>
</dbReference>
<dbReference type="EMBL" id="WUTW01000001">
    <property type="protein sequence ID" value="MXQ64090.1"/>
    <property type="molecule type" value="Genomic_DNA"/>
</dbReference>
<dbReference type="InterPro" id="IPR001647">
    <property type="entry name" value="HTH_TetR"/>
</dbReference>
<evidence type="ECO:0000313" key="4">
    <source>
        <dbReference type="EMBL" id="MXQ64090.1"/>
    </source>
</evidence>
<dbReference type="Gene3D" id="1.10.357.10">
    <property type="entry name" value="Tetracycline Repressor, domain 2"/>
    <property type="match status" value="1"/>
</dbReference>
<evidence type="ECO:0000259" key="3">
    <source>
        <dbReference type="PROSITE" id="PS50977"/>
    </source>
</evidence>
<gene>
    <name evidence="4" type="ORF">GQ466_08575</name>
</gene>
<dbReference type="Pfam" id="PF00440">
    <property type="entry name" value="TetR_N"/>
    <property type="match status" value="1"/>
</dbReference>
<keyword evidence="1 2" id="KW-0238">DNA-binding</keyword>
<dbReference type="RefSeq" id="WP_161102157.1">
    <property type="nucleotide sequence ID" value="NZ_JBHLYI010000017.1"/>
</dbReference>